<accession>A2BXB3</accession>
<dbReference type="EMBL" id="CP000552">
    <property type="protein sequence ID" value="ABM72424.1"/>
    <property type="molecule type" value="Genomic_DNA"/>
</dbReference>
<evidence type="ECO:0000313" key="1">
    <source>
        <dbReference type="EMBL" id="ABM72424.1"/>
    </source>
</evidence>
<dbReference type="GeneID" id="60200812"/>
<organism evidence="1 2">
    <name type="scientific">Prochlorococcus marinus (strain MIT 9515)</name>
    <dbReference type="NCBI Taxonomy" id="167542"/>
    <lineage>
        <taxon>Bacteria</taxon>
        <taxon>Bacillati</taxon>
        <taxon>Cyanobacteriota</taxon>
        <taxon>Cyanophyceae</taxon>
        <taxon>Synechococcales</taxon>
        <taxon>Prochlorococcaceae</taxon>
        <taxon>Prochlorococcus</taxon>
    </lineage>
</organism>
<dbReference type="SUPFAM" id="SSF47794">
    <property type="entry name" value="Rad51 N-terminal domain-like"/>
    <property type="match status" value="1"/>
</dbReference>
<dbReference type="HOGENOM" id="CLU_1119383_0_0_3"/>
<dbReference type="Gene3D" id="1.10.150.20">
    <property type="entry name" value="5' to 3' exonuclease, C-terminal subdomain"/>
    <property type="match status" value="1"/>
</dbReference>
<sequence>MGLFDFLKDLKPKIKPEWKKRGWVDEKEFREHNFSPNMVKMLEEADEEEKTGLLTWEYFATLQLTTPKIHLEKHEEVLKSATEPELFGEPTGYSDDGTPFRRYGHWIQTSEFALDGGWGESAVGVPTIVGNLKTESQMYKDWINYLIDFRTIVESDLTIEEKLYQINDVMSQSSTGYKKIYKILVTEHGFPDSFFTDLLCELDGVGGKTAGLLWDAGYLSIEAVKNAPQEELLNIKGIGKKLVEKLKS</sequence>
<dbReference type="Proteomes" id="UP000001589">
    <property type="component" value="Chromosome"/>
</dbReference>
<protein>
    <recommendedName>
        <fullName evidence="3">Helix-hairpin-helix DNA-binding motif class 1 domain-containing protein</fullName>
    </recommendedName>
</protein>
<dbReference type="Pfam" id="PF14520">
    <property type="entry name" value="HHH_5"/>
    <property type="match status" value="1"/>
</dbReference>
<dbReference type="InterPro" id="IPR010995">
    <property type="entry name" value="DNA_repair_Rad51/TF_NusA_a-hlx"/>
</dbReference>
<evidence type="ECO:0008006" key="3">
    <source>
        <dbReference type="Google" id="ProtNLM"/>
    </source>
</evidence>
<gene>
    <name evidence="1" type="ordered locus">P9515_12171</name>
</gene>
<dbReference type="GO" id="GO:0000166">
    <property type="term" value="F:nucleotide binding"/>
    <property type="evidence" value="ECO:0007669"/>
    <property type="project" value="InterPro"/>
</dbReference>
<evidence type="ECO:0000313" key="2">
    <source>
        <dbReference type="Proteomes" id="UP000001589"/>
    </source>
</evidence>
<dbReference type="OrthoDB" id="541255at2"/>
<dbReference type="AlphaFoldDB" id="A2BXB3"/>
<reference evidence="1 2" key="1">
    <citation type="journal article" date="2007" name="PLoS Genet.">
        <title>Patterns and implications of gene gain and loss in the evolution of Prochlorococcus.</title>
        <authorList>
            <person name="Kettler G.C."/>
            <person name="Martiny A.C."/>
            <person name="Huang K."/>
            <person name="Zucker J."/>
            <person name="Coleman M.L."/>
            <person name="Rodrigue S."/>
            <person name="Chen F."/>
            <person name="Lapidus A."/>
            <person name="Ferriera S."/>
            <person name="Johnson J."/>
            <person name="Steglich C."/>
            <person name="Church G.M."/>
            <person name="Richardson P."/>
            <person name="Chisholm S.W."/>
        </authorList>
    </citation>
    <scope>NUCLEOTIDE SEQUENCE [LARGE SCALE GENOMIC DNA]</scope>
    <source>
        <strain evidence="1 2">MIT 9515</strain>
    </source>
</reference>
<name>A2BXB3_PROM5</name>
<dbReference type="RefSeq" id="WP_011820523.1">
    <property type="nucleotide sequence ID" value="NC_008817.1"/>
</dbReference>
<proteinExistence type="predicted"/>
<dbReference type="KEGG" id="pmc:P9515_12171"/>